<evidence type="ECO:0000313" key="3">
    <source>
        <dbReference type="Proteomes" id="UP000714618"/>
    </source>
</evidence>
<dbReference type="InterPro" id="IPR014347">
    <property type="entry name" value="Tautomerase/MIF_sf"/>
</dbReference>
<dbReference type="Pfam" id="PF14832">
    <property type="entry name" value="Tautomerase_3"/>
    <property type="match status" value="1"/>
</dbReference>
<evidence type="ECO:0000259" key="1">
    <source>
        <dbReference type="Pfam" id="PF14832"/>
    </source>
</evidence>
<dbReference type="Proteomes" id="UP000714618">
    <property type="component" value="Unassembled WGS sequence"/>
</dbReference>
<evidence type="ECO:0000313" key="2">
    <source>
        <dbReference type="EMBL" id="CAD0100455.1"/>
    </source>
</evidence>
<proteinExistence type="predicted"/>
<keyword evidence="3" id="KW-1185">Reference proteome</keyword>
<dbReference type="EMBL" id="CAIJEO010000012">
    <property type="protein sequence ID" value="CAD0100455.1"/>
    <property type="molecule type" value="Genomic_DNA"/>
</dbReference>
<protein>
    <recommendedName>
        <fullName evidence="1">Tautomerase cis-CaaD-like domain-containing protein</fullName>
    </recommendedName>
</protein>
<dbReference type="AlphaFoldDB" id="A0A9N8PLD1"/>
<name>A0A9N8PLD1_9PEZI</name>
<sequence>MPLWEIYHPQAMFQDVSTKAALVKDIVSMYTSIGLPAFYVVTQFKPLAMDDYWQGEDRVADGSQEKRHFVRFVITHIAVRLPDQDEVYRKVTSKIDAIISPYMKENVDWEYHVAETERRLWKVNGMVPPQHESEQEKVWAKENRAVPYDGAYP</sequence>
<gene>
    <name evidence="2" type="ORF">AWRI4233_LOCUS9280</name>
</gene>
<dbReference type="InterPro" id="IPR028116">
    <property type="entry name" value="Cis-CaaD-like"/>
</dbReference>
<reference evidence="2" key="1">
    <citation type="submission" date="2020-06" db="EMBL/GenBank/DDBJ databases">
        <authorList>
            <person name="Onetto C."/>
        </authorList>
    </citation>
    <scope>NUCLEOTIDE SEQUENCE</scope>
</reference>
<organism evidence="2 3">
    <name type="scientific">Aureobasidium mustum</name>
    <dbReference type="NCBI Taxonomy" id="2773714"/>
    <lineage>
        <taxon>Eukaryota</taxon>
        <taxon>Fungi</taxon>
        <taxon>Dikarya</taxon>
        <taxon>Ascomycota</taxon>
        <taxon>Pezizomycotina</taxon>
        <taxon>Dothideomycetes</taxon>
        <taxon>Dothideomycetidae</taxon>
        <taxon>Dothideales</taxon>
        <taxon>Saccotheciaceae</taxon>
        <taxon>Aureobasidium</taxon>
    </lineage>
</organism>
<dbReference type="OrthoDB" id="2129288at2759"/>
<dbReference type="Gene3D" id="3.30.429.10">
    <property type="entry name" value="Macrophage Migration Inhibitory Factor"/>
    <property type="match status" value="1"/>
</dbReference>
<accession>A0A9N8PLD1</accession>
<comment type="caution">
    <text evidence="2">The sequence shown here is derived from an EMBL/GenBank/DDBJ whole genome shotgun (WGS) entry which is preliminary data.</text>
</comment>
<feature type="domain" description="Tautomerase cis-CaaD-like" evidence="1">
    <location>
        <begin position="1"/>
        <end position="144"/>
    </location>
</feature>